<dbReference type="Pfam" id="PF08808">
    <property type="entry name" value="RES"/>
    <property type="match status" value="1"/>
</dbReference>
<protein>
    <submittedName>
        <fullName evidence="2">RES family NAD+ phosphorylase</fullName>
    </submittedName>
</protein>
<name>A0A6B0XWA1_9RHOB</name>
<accession>A0A6B0XWA1</accession>
<dbReference type="AlphaFoldDB" id="A0A6B0XWA1"/>
<proteinExistence type="predicted"/>
<sequence length="206" mass="22771">MRIPEDARAVRLHPLPASTTLYRVHDANYAGNAFNPCQGKPSRFAPLLDGHGQCIPTSYAATTLDGAPFESVFRGIQDKYESVRREDVDKFAISSLKTATALELVPLFTPELLRWRIDPSKFFRPSAKAYVHCRTLAFRAWRDNPGAHGLVWSSVRDSQADAMLLFGDRLNPSDLSLTSSRPVRTESTALGDLETAGQRAGLAIVR</sequence>
<gene>
    <name evidence="2" type="ORF">F4Y60_02390</name>
</gene>
<evidence type="ECO:0000259" key="1">
    <source>
        <dbReference type="Pfam" id="PF08808"/>
    </source>
</evidence>
<dbReference type="InterPro" id="IPR014914">
    <property type="entry name" value="RES_dom"/>
</dbReference>
<reference evidence="2" key="1">
    <citation type="submission" date="2019-09" db="EMBL/GenBank/DDBJ databases">
        <title>Characterisation of the sponge microbiome using genome-centric metagenomics.</title>
        <authorList>
            <person name="Engelberts J.P."/>
            <person name="Robbins S.J."/>
            <person name="De Goeij J.M."/>
            <person name="Aranda M."/>
            <person name="Bell S.C."/>
            <person name="Webster N.S."/>
        </authorList>
    </citation>
    <scope>NUCLEOTIDE SEQUENCE</scope>
    <source>
        <strain evidence="2">SB0664_bin_43</strain>
    </source>
</reference>
<organism evidence="2">
    <name type="scientific">Boseongicola sp. SB0664_bin_43</name>
    <dbReference type="NCBI Taxonomy" id="2604844"/>
    <lineage>
        <taxon>Bacteria</taxon>
        <taxon>Pseudomonadati</taxon>
        <taxon>Pseudomonadota</taxon>
        <taxon>Alphaproteobacteria</taxon>
        <taxon>Rhodobacterales</taxon>
        <taxon>Paracoccaceae</taxon>
        <taxon>Boseongicola</taxon>
    </lineage>
</organism>
<feature type="domain" description="RES" evidence="1">
    <location>
        <begin position="20"/>
        <end position="167"/>
    </location>
</feature>
<evidence type="ECO:0000313" key="2">
    <source>
        <dbReference type="EMBL" id="MXY32941.1"/>
    </source>
</evidence>
<dbReference type="EMBL" id="VXRY01000093">
    <property type="protein sequence ID" value="MXY32941.1"/>
    <property type="molecule type" value="Genomic_DNA"/>
</dbReference>
<comment type="caution">
    <text evidence="2">The sequence shown here is derived from an EMBL/GenBank/DDBJ whole genome shotgun (WGS) entry which is preliminary data.</text>
</comment>